<protein>
    <recommendedName>
        <fullName evidence="2">ubiquitinyl hydrolase 1</fullName>
        <ecNumber evidence="2">3.4.19.12</ecNumber>
    </recommendedName>
</protein>
<keyword evidence="4" id="KW-0833">Ubl conjugation pathway</keyword>
<keyword evidence="10" id="KW-1185">Reference proteome</keyword>
<reference evidence="9" key="2">
    <citation type="submission" date="2022-06" db="UniProtKB">
        <authorList>
            <consortium name="EnsemblMetazoa"/>
        </authorList>
    </citation>
    <scope>IDENTIFICATION</scope>
    <source>
        <strain evidence="9">DF5081</strain>
    </source>
</reference>
<evidence type="ECO:0000256" key="2">
    <source>
        <dbReference type="ARBA" id="ARBA00012759"/>
    </source>
</evidence>
<keyword evidence="6" id="KW-0788">Thiol protease</keyword>
<keyword evidence="3" id="KW-0645">Protease</keyword>
<dbReference type="GO" id="GO:0070628">
    <property type="term" value="F:proteasome binding"/>
    <property type="evidence" value="ECO:0007669"/>
    <property type="project" value="TreeGrafter"/>
</dbReference>
<proteinExistence type="predicted"/>
<evidence type="ECO:0000256" key="3">
    <source>
        <dbReference type="ARBA" id="ARBA00022670"/>
    </source>
</evidence>
<dbReference type="InterPro" id="IPR044635">
    <property type="entry name" value="UBP14-like"/>
</dbReference>
<dbReference type="PANTHER" id="PTHR43982">
    <property type="entry name" value="UBIQUITIN CARBOXYL-TERMINAL HYDROLASE"/>
    <property type="match status" value="1"/>
</dbReference>
<dbReference type="AlphaFoldDB" id="A0A8R1EXT5"/>
<feature type="region of interest" description="Disordered" evidence="7">
    <location>
        <begin position="72"/>
        <end position="93"/>
    </location>
</feature>
<dbReference type="InterPro" id="IPR028889">
    <property type="entry name" value="USP"/>
</dbReference>
<dbReference type="PROSITE" id="PS50235">
    <property type="entry name" value="USP_3"/>
    <property type="match status" value="1"/>
</dbReference>
<name>A0A8R1EXT5_CAEJA</name>
<comment type="catalytic activity">
    <reaction evidence="1">
        <text>Thiol-dependent hydrolysis of ester, thioester, amide, peptide and isopeptide bonds formed by the C-terminal Gly of ubiquitin (a 76-residue protein attached to proteins as an intracellular targeting signal).</text>
        <dbReference type="EC" id="3.4.19.12"/>
    </reaction>
</comment>
<dbReference type="InterPro" id="IPR001394">
    <property type="entry name" value="Peptidase_C19_UCH"/>
</dbReference>
<dbReference type="GO" id="GO:0016579">
    <property type="term" value="P:protein deubiquitination"/>
    <property type="evidence" value="ECO:0007669"/>
    <property type="project" value="InterPro"/>
</dbReference>
<evidence type="ECO:0000313" key="10">
    <source>
        <dbReference type="Proteomes" id="UP000005237"/>
    </source>
</evidence>
<sequence length="93" mass="10439">GIITHKGRSSQDGHYVAWIRSTEDGKWRLFDDEHVTVVDEEAVLKTSGGGDWHCAYVLLYEARVIKKYPELPPAQVPSETPATVDEPMEVSNQ</sequence>
<evidence type="ECO:0000256" key="7">
    <source>
        <dbReference type="SAM" id="MobiDB-lite"/>
    </source>
</evidence>
<dbReference type="GO" id="GO:0004843">
    <property type="term" value="F:cysteine-type deubiquitinase activity"/>
    <property type="evidence" value="ECO:0007669"/>
    <property type="project" value="UniProtKB-EC"/>
</dbReference>
<evidence type="ECO:0000256" key="6">
    <source>
        <dbReference type="ARBA" id="ARBA00022807"/>
    </source>
</evidence>
<feature type="domain" description="USP" evidence="8">
    <location>
        <begin position="1"/>
        <end position="63"/>
    </location>
</feature>
<dbReference type="PANTHER" id="PTHR43982:SF1">
    <property type="entry name" value="UBIQUITIN CARBOXYL-TERMINAL HYDROLASE 14"/>
    <property type="match status" value="1"/>
</dbReference>
<organism evidence="9 10">
    <name type="scientific">Caenorhabditis japonica</name>
    <dbReference type="NCBI Taxonomy" id="281687"/>
    <lineage>
        <taxon>Eukaryota</taxon>
        <taxon>Metazoa</taxon>
        <taxon>Ecdysozoa</taxon>
        <taxon>Nematoda</taxon>
        <taxon>Chromadorea</taxon>
        <taxon>Rhabditida</taxon>
        <taxon>Rhabditina</taxon>
        <taxon>Rhabditomorpha</taxon>
        <taxon>Rhabditoidea</taxon>
        <taxon>Rhabditidae</taxon>
        <taxon>Peloderinae</taxon>
        <taxon>Caenorhabditis</taxon>
    </lineage>
</organism>
<evidence type="ECO:0000259" key="8">
    <source>
        <dbReference type="PROSITE" id="PS50235"/>
    </source>
</evidence>
<evidence type="ECO:0000256" key="5">
    <source>
        <dbReference type="ARBA" id="ARBA00022801"/>
    </source>
</evidence>
<dbReference type="Proteomes" id="UP000005237">
    <property type="component" value="Unassembled WGS sequence"/>
</dbReference>
<evidence type="ECO:0000256" key="1">
    <source>
        <dbReference type="ARBA" id="ARBA00000707"/>
    </source>
</evidence>
<dbReference type="Pfam" id="PF00443">
    <property type="entry name" value="UCH"/>
    <property type="match status" value="1"/>
</dbReference>
<reference evidence="10" key="1">
    <citation type="submission" date="2010-08" db="EMBL/GenBank/DDBJ databases">
        <authorList>
            <consortium name="Caenorhabditis japonica Sequencing Consortium"/>
            <person name="Wilson R.K."/>
        </authorList>
    </citation>
    <scope>NUCLEOTIDE SEQUENCE [LARGE SCALE GENOMIC DNA]</scope>
    <source>
        <strain evidence="10">DF5081</strain>
    </source>
</reference>
<evidence type="ECO:0000256" key="4">
    <source>
        <dbReference type="ARBA" id="ARBA00022786"/>
    </source>
</evidence>
<dbReference type="Gene3D" id="3.90.70.10">
    <property type="entry name" value="Cysteine proteinases"/>
    <property type="match status" value="1"/>
</dbReference>
<dbReference type="EnsemblMetazoa" id="CJA42999.1">
    <property type="protein sequence ID" value="CJA42999.1"/>
    <property type="gene ID" value="WBGene00218847"/>
</dbReference>
<dbReference type="InterPro" id="IPR038765">
    <property type="entry name" value="Papain-like_cys_pep_sf"/>
</dbReference>
<evidence type="ECO:0000313" key="9">
    <source>
        <dbReference type="EnsemblMetazoa" id="CJA42999.1"/>
    </source>
</evidence>
<keyword evidence="5" id="KW-0378">Hydrolase</keyword>
<dbReference type="GO" id="GO:0043161">
    <property type="term" value="P:proteasome-mediated ubiquitin-dependent protein catabolic process"/>
    <property type="evidence" value="ECO:0007669"/>
    <property type="project" value="InterPro"/>
</dbReference>
<dbReference type="SUPFAM" id="SSF54001">
    <property type="entry name" value="Cysteine proteinases"/>
    <property type="match status" value="1"/>
</dbReference>
<accession>A0A8R1EXT5</accession>
<dbReference type="EC" id="3.4.19.12" evidence="2"/>
<dbReference type="GO" id="GO:0061136">
    <property type="term" value="P:regulation of proteasomal protein catabolic process"/>
    <property type="evidence" value="ECO:0007669"/>
    <property type="project" value="TreeGrafter"/>
</dbReference>